<sequence>MNNRRCQIEGCTNNYYAKGFCMKHYQKNRLLQKTVMSAQPGMERQTVKERICQEPGCDKKQVAKGLCATHYQRNRLQSVKTAARHEISVTQESGKPLVGKVSGVVRELDSLGRIVLPIELRRVLNIEVMDSLEIFVDNDTIILRKYAPGCVFCGTLMNDTFYFKGKLVCKTCVGESATESSPVDFDY</sequence>
<dbReference type="PATRIC" id="fig|1300222.3.peg.2405"/>
<dbReference type="RefSeq" id="WP_003388361.1">
    <property type="nucleotide sequence ID" value="NZ_APBN01000004.1"/>
</dbReference>
<organism evidence="3 4">
    <name type="scientific">Brevibacillus borstelensis AK1</name>
    <dbReference type="NCBI Taxonomy" id="1300222"/>
    <lineage>
        <taxon>Bacteria</taxon>
        <taxon>Bacillati</taxon>
        <taxon>Bacillota</taxon>
        <taxon>Bacilli</taxon>
        <taxon>Bacillales</taxon>
        <taxon>Paenibacillaceae</taxon>
        <taxon>Brevibacillus</taxon>
    </lineage>
</organism>
<dbReference type="PANTHER" id="PTHR36432">
    <property type="match status" value="1"/>
</dbReference>
<proteinExistence type="predicted"/>
<evidence type="ECO:0000259" key="2">
    <source>
        <dbReference type="PROSITE" id="PS51740"/>
    </source>
</evidence>
<evidence type="ECO:0000313" key="3">
    <source>
        <dbReference type="EMBL" id="EMT52281.1"/>
    </source>
</evidence>
<accession>M8DZ16</accession>
<dbReference type="InterPro" id="IPR037914">
    <property type="entry name" value="SpoVT-AbrB_sf"/>
</dbReference>
<dbReference type="InterPro" id="IPR052731">
    <property type="entry name" value="B_subtilis_Trans_State_Reg"/>
</dbReference>
<dbReference type="PROSITE" id="PS51740">
    <property type="entry name" value="SPOVT_ABRB"/>
    <property type="match status" value="1"/>
</dbReference>
<reference evidence="3 4" key="1">
    <citation type="submission" date="2013-03" db="EMBL/GenBank/DDBJ databases">
        <title>Assembly of a new bacterial strain Brevibacillus borstelensis AK1.</title>
        <authorList>
            <person name="Rajan I."/>
            <person name="PoliReddy D."/>
            <person name="Sugumar T."/>
            <person name="Rathinam K."/>
            <person name="Alqarawi S."/>
            <person name="Khalil A.B."/>
            <person name="Sivakumar N."/>
        </authorList>
    </citation>
    <scope>NUCLEOTIDE SEQUENCE [LARGE SCALE GENOMIC DNA]</scope>
    <source>
        <strain evidence="3 4">AK1</strain>
    </source>
</reference>
<dbReference type="InterPro" id="IPR007159">
    <property type="entry name" value="SpoVT-AbrB_dom"/>
</dbReference>
<dbReference type="SMART" id="SM00966">
    <property type="entry name" value="SpoVT_AbrB"/>
    <property type="match status" value="1"/>
</dbReference>
<dbReference type="GO" id="GO:0003677">
    <property type="term" value="F:DNA binding"/>
    <property type="evidence" value="ECO:0007669"/>
    <property type="project" value="UniProtKB-UniRule"/>
</dbReference>
<dbReference type="EMBL" id="APBN01000004">
    <property type="protein sequence ID" value="EMT52281.1"/>
    <property type="molecule type" value="Genomic_DNA"/>
</dbReference>
<keyword evidence="1" id="KW-0238">DNA-binding</keyword>
<gene>
    <name evidence="3" type="ORF">I532_11529</name>
</gene>
<protein>
    <submittedName>
        <fullName evidence="3">Transcriptional regulator, AbrB family protein</fullName>
    </submittedName>
</protein>
<comment type="caution">
    <text evidence="3">The sequence shown here is derived from an EMBL/GenBank/DDBJ whole genome shotgun (WGS) entry which is preliminary data.</text>
</comment>
<dbReference type="STRING" id="1300222.I532_11529"/>
<feature type="domain" description="SpoVT-AbrB" evidence="2">
    <location>
        <begin position="103"/>
        <end position="148"/>
    </location>
</feature>
<evidence type="ECO:0000313" key="4">
    <source>
        <dbReference type="Proteomes" id="UP000012081"/>
    </source>
</evidence>
<dbReference type="Pfam" id="PF04014">
    <property type="entry name" value="MazE_antitoxin"/>
    <property type="match status" value="1"/>
</dbReference>
<dbReference type="SUPFAM" id="SSF89447">
    <property type="entry name" value="AbrB/MazE/MraZ-like"/>
    <property type="match status" value="1"/>
</dbReference>
<keyword evidence="4" id="KW-1185">Reference proteome</keyword>
<dbReference type="PANTHER" id="PTHR36432:SF4">
    <property type="entry name" value="TRANSITION STATE REGULATOR ABH-RELATED"/>
    <property type="match status" value="1"/>
</dbReference>
<dbReference type="Proteomes" id="UP000012081">
    <property type="component" value="Unassembled WGS sequence"/>
</dbReference>
<dbReference type="GeneID" id="89497644"/>
<dbReference type="Gene3D" id="2.10.260.10">
    <property type="match status" value="1"/>
</dbReference>
<evidence type="ECO:0000256" key="1">
    <source>
        <dbReference type="PROSITE-ProRule" id="PRU01076"/>
    </source>
</evidence>
<name>M8DZ16_9BACL</name>
<dbReference type="AlphaFoldDB" id="M8DZ16"/>